<dbReference type="InterPro" id="IPR012337">
    <property type="entry name" value="RNaseH-like_sf"/>
</dbReference>
<evidence type="ECO:0000313" key="3">
    <source>
        <dbReference type="Proteomes" id="UP000002640"/>
    </source>
</evidence>
<dbReference type="KEGG" id="psoj:PHYSODRAFT_327778"/>
<proteinExistence type="predicted"/>
<sequence>MTRYYAVVAGHCVGVYTDLDDALAMTRGYSHAKLKRFSTLGGAREFLNSHGLEIDYTHNPRHAIRNGQPDCHAAYACIFPHCQGAEVVGTVPQPWATSNRAEYLAAWIALVGANMVDADGTKVLYIYTDSMMLINSMTTWI</sequence>
<dbReference type="Gene3D" id="3.30.420.10">
    <property type="entry name" value="Ribonuclease H-like superfamily/Ribonuclease H"/>
    <property type="match status" value="1"/>
</dbReference>
<feature type="domain" description="RNase H type-1" evidence="1">
    <location>
        <begin position="65"/>
        <end position="141"/>
    </location>
</feature>
<keyword evidence="3" id="KW-1185">Reference proteome</keyword>
<name>G4Z6I7_PHYSP</name>
<dbReference type="GeneID" id="20645669"/>
<dbReference type="AlphaFoldDB" id="G4Z6I7"/>
<evidence type="ECO:0000313" key="2">
    <source>
        <dbReference type="EMBL" id="EGZ19557.1"/>
    </source>
</evidence>
<dbReference type="InterPro" id="IPR037056">
    <property type="entry name" value="RNase_H1_N_sf"/>
</dbReference>
<dbReference type="PROSITE" id="PS50879">
    <property type="entry name" value="RNASE_H_1"/>
    <property type="match status" value="1"/>
</dbReference>
<dbReference type="GO" id="GO:0004523">
    <property type="term" value="F:RNA-DNA hybrid ribonuclease activity"/>
    <property type="evidence" value="ECO:0007669"/>
    <property type="project" value="InterPro"/>
</dbReference>
<dbReference type="GO" id="GO:0003676">
    <property type="term" value="F:nucleic acid binding"/>
    <property type="evidence" value="ECO:0007669"/>
    <property type="project" value="InterPro"/>
</dbReference>
<protein>
    <recommendedName>
        <fullName evidence="1">RNase H type-1 domain-containing protein</fullName>
    </recommendedName>
</protein>
<dbReference type="RefSeq" id="XP_009522274.1">
    <property type="nucleotide sequence ID" value="XM_009523979.1"/>
</dbReference>
<dbReference type="InterPro" id="IPR009027">
    <property type="entry name" value="Ribosomal_bL9/RNase_H1_N"/>
</dbReference>
<dbReference type="InterPro" id="IPR011320">
    <property type="entry name" value="RNase_H1_N"/>
</dbReference>
<dbReference type="SUPFAM" id="SSF55658">
    <property type="entry name" value="L9 N-domain-like"/>
    <property type="match status" value="1"/>
</dbReference>
<dbReference type="InParanoid" id="G4Z6I7"/>
<evidence type="ECO:0000259" key="1">
    <source>
        <dbReference type="PROSITE" id="PS50879"/>
    </source>
</evidence>
<dbReference type="InterPro" id="IPR036397">
    <property type="entry name" value="RNaseH_sf"/>
</dbReference>
<organism evidence="2 3">
    <name type="scientific">Phytophthora sojae (strain P6497)</name>
    <name type="common">Soybean stem and root rot agent</name>
    <name type="synonym">Phytophthora megasperma f. sp. glycines</name>
    <dbReference type="NCBI Taxonomy" id="1094619"/>
    <lineage>
        <taxon>Eukaryota</taxon>
        <taxon>Sar</taxon>
        <taxon>Stramenopiles</taxon>
        <taxon>Oomycota</taxon>
        <taxon>Peronosporomycetes</taxon>
        <taxon>Peronosporales</taxon>
        <taxon>Peronosporaceae</taxon>
        <taxon>Phytophthora</taxon>
    </lineage>
</organism>
<dbReference type="SUPFAM" id="SSF53098">
    <property type="entry name" value="Ribonuclease H-like"/>
    <property type="match status" value="1"/>
</dbReference>
<dbReference type="Proteomes" id="UP000002640">
    <property type="component" value="Unassembled WGS sequence"/>
</dbReference>
<dbReference type="InterPro" id="IPR002156">
    <property type="entry name" value="RNaseH_domain"/>
</dbReference>
<dbReference type="EMBL" id="JH159153">
    <property type="protein sequence ID" value="EGZ19557.1"/>
    <property type="molecule type" value="Genomic_DNA"/>
</dbReference>
<gene>
    <name evidence="2" type="ORF">PHYSODRAFT_327778</name>
</gene>
<reference evidence="2 3" key="1">
    <citation type="journal article" date="2006" name="Science">
        <title>Phytophthora genome sequences uncover evolutionary origins and mechanisms of pathogenesis.</title>
        <authorList>
            <person name="Tyler B.M."/>
            <person name="Tripathy S."/>
            <person name="Zhang X."/>
            <person name="Dehal P."/>
            <person name="Jiang R.H."/>
            <person name="Aerts A."/>
            <person name="Arredondo F.D."/>
            <person name="Baxter L."/>
            <person name="Bensasson D."/>
            <person name="Beynon J.L."/>
            <person name="Chapman J."/>
            <person name="Damasceno C.M."/>
            <person name="Dorrance A.E."/>
            <person name="Dou D."/>
            <person name="Dickerman A.W."/>
            <person name="Dubchak I.L."/>
            <person name="Garbelotto M."/>
            <person name="Gijzen M."/>
            <person name="Gordon S.G."/>
            <person name="Govers F."/>
            <person name="Grunwald N.J."/>
            <person name="Huang W."/>
            <person name="Ivors K.L."/>
            <person name="Jones R.W."/>
            <person name="Kamoun S."/>
            <person name="Krampis K."/>
            <person name="Lamour K.H."/>
            <person name="Lee M.K."/>
            <person name="McDonald W.H."/>
            <person name="Medina M."/>
            <person name="Meijer H.J."/>
            <person name="Nordberg E.K."/>
            <person name="Maclean D.J."/>
            <person name="Ospina-Giraldo M.D."/>
            <person name="Morris P.F."/>
            <person name="Phuntumart V."/>
            <person name="Putnam N.H."/>
            <person name="Rash S."/>
            <person name="Rose J.K."/>
            <person name="Sakihama Y."/>
            <person name="Salamov A.A."/>
            <person name="Savidor A."/>
            <person name="Scheuring C.F."/>
            <person name="Smith B.M."/>
            <person name="Sobral B.W."/>
            <person name="Terry A."/>
            <person name="Torto-Alalibo T.A."/>
            <person name="Win J."/>
            <person name="Xu Z."/>
            <person name="Zhang H."/>
            <person name="Grigoriev I.V."/>
            <person name="Rokhsar D.S."/>
            <person name="Boore J.L."/>
        </authorList>
    </citation>
    <scope>NUCLEOTIDE SEQUENCE [LARGE SCALE GENOMIC DNA]</scope>
    <source>
        <strain evidence="2 3">P6497</strain>
    </source>
</reference>
<dbReference type="Pfam" id="PF01693">
    <property type="entry name" value="Cauli_VI"/>
    <property type="match status" value="1"/>
</dbReference>
<dbReference type="Gene3D" id="3.40.970.10">
    <property type="entry name" value="Ribonuclease H1, N-terminal domain"/>
    <property type="match status" value="1"/>
</dbReference>
<accession>G4Z6I7</accession>
<dbReference type="STRING" id="1094619.G4Z6I7"/>